<dbReference type="CDD" id="cd18578">
    <property type="entry name" value="ABC_6TM_Pgp_ABCB1_D2_like"/>
    <property type="match status" value="1"/>
</dbReference>
<dbReference type="InterPro" id="IPR003593">
    <property type="entry name" value="AAA+_ATPase"/>
</dbReference>
<dbReference type="AlphaFoldDB" id="A0A199VTM4"/>
<dbReference type="STRING" id="4615.A0A199VTM4"/>
<evidence type="ECO:0000313" key="14">
    <source>
        <dbReference type="EMBL" id="OAY80045.1"/>
    </source>
</evidence>
<feature type="transmembrane region" description="Helical" evidence="11">
    <location>
        <begin position="208"/>
        <end position="229"/>
    </location>
</feature>
<feature type="domain" description="ABC transporter" evidence="12">
    <location>
        <begin position="1021"/>
        <end position="1251"/>
    </location>
</feature>
<dbReference type="PROSITE" id="PS50929">
    <property type="entry name" value="ABC_TM1F"/>
    <property type="match status" value="2"/>
</dbReference>
<dbReference type="InterPro" id="IPR036640">
    <property type="entry name" value="ABC1_TM_sf"/>
</dbReference>
<dbReference type="Gene3D" id="3.40.50.300">
    <property type="entry name" value="P-loop containing nucleotide triphosphate hydrolases"/>
    <property type="match status" value="2"/>
</dbReference>
<dbReference type="SUPFAM" id="SSF52540">
    <property type="entry name" value="P-loop containing nucleoside triphosphate hydrolases"/>
    <property type="match status" value="2"/>
</dbReference>
<accession>A0A199VTM4</accession>
<organism evidence="14 15">
    <name type="scientific">Ananas comosus</name>
    <name type="common">Pineapple</name>
    <name type="synonym">Ananas ananas</name>
    <dbReference type="NCBI Taxonomy" id="4615"/>
    <lineage>
        <taxon>Eukaryota</taxon>
        <taxon>Viridiplantae</taxon>
        <taxon>Streptophyta</taxon>
        <taxon>Embryophyta</taxon>
        <taxon>Tracheophyta</taxon>
        <taxon>Spermatophyta</taxon>
        <taxon>Magnoliopsida</taxon>
        <taxon>Liliopsida</taxon>
        <taxon>Poales</taxon>
        <taxon>Bromeliaceae</taxon>
        <taxon>Bromelioideae</taxon>
        <taxon>Ananas</taxon>
    </lineage>
</organism>
<feature type="transmembrane region" description="Helical" evidence="11">
    <location>
        <begin position="289"/>
        <end position="308"/>
    </location>
</feature>
<dbReference type="EMBL" id="LSRQ01000958">
    <property type="protein sequence ID" value="OAY80045.1"/>
    <property type="molecule type" value="Genomic_DNA"/>
</dbReference>
<name>A0A199VTM4_ANACO</name>
<feature type="region of interest" description="Disordered" evidence="10">
    <location>
        <begin position="627"/>
        <end position="677"/>
    </location>
</feature>
<dbReference type="GO" id="GO:0140359">
    <property type="term" value="F:ABC-type transporter activity"/>
    <property type="evidence" value="ECO:0007669"/>
    <property type="project" value="InterPro"/>
</dbReference>
<evidence type="ECO:0000256" key="3">
    <source>
        <dbReference type="ARBA" id="ARBA00022692"/>
    </source>
</evidence>
<evidence type="ECO:0000256" key="2">
    <source>
        <dbReference type="ARBA" id="ARBA00022448"/>
    </source>
</evidence>
<feature type="compositionally biased region" description="Low complexity" evidence="10">
    <location>
        <begin position="635"/>
        <end position="647"/>
    </location>
</feature>
<evidence type="ECO:0000256" key="4">
    <source>
        <dbReference type="ARBA" id="ARBA00022737"/>
    </source>
</evidence>
<dbReference type="GO" id="GO:0016020">
    <property type="term" value="C:membrane"/>
    <property type="evidence" value="ECO:0007669"/>
    <property type="project" value="InterPro"/>
</dbReference>
<feature type="transmembrane region" description="Helical" evidence="11">
    <location>
        <begin position="813"/>
        <end position="831"/>
    </location>
</feature>
<reference evidence="14 15" key="1">
    <citation type="journal article" date="2016" name="DNA Res.">
        <title>The draft genome of MD-2 pineapple using hybrid error correction of long reads.</title>
        <authorList>
            <person name="Redwan R.M."/>
            <person name="Saidin A."/>
            <person name="Kumar S.V."/>
        </authorList>
    </citation>
    <scope>NUCLEOTIDE SEQUENCE [LARGE SCALE GENOMIC DNA]</scope>
    <source>
        <strain evidence="15">cv. MD2</strain>
        <tissue evidence="14">Leaf</tissue>
    </source>
</reference>
<evidence type="ECO:0000256" key="5">
    <source>
        <dbReference type="ARBA" id="ARBA00022741"/>
    </source>
</evidence>
<dbReference type="Pfam" id="PF00005">
    <property type="entry name" value="ABC_tran"/>
    <property type="match status" value="2"/>
</dbReference>
<dbReference type="InterPro" id="IPR003439">
    <property type="entry name" value="ABC_transporter-like_ATP-bd"/>
</dbReference>
<keyword evidence="5" id="KW-0547">Nucleotide-binding</keyword>
<dbReference type="Gene3D" id="1.20.1560.10">
    <property type="entry name" value="ABC transporter type 1, transmembrane domain"/>
    <property type="match status" value="1"/>
</dbReference>
<evidence type="ECO:0000256" key="7">
    <source>
        <dbReference type="ARBA" id="ARBA00022989"/>
    </source>
</evidence>
<keyword evidence="3 11" id="KW-0812">Transmembrane</keyword>
<feature type="transmembrane region" description="Helical" evidence="11">
    <location>
        <begin position="320"/>
        <end position="340"/>
    </location>
</feature>
<dbReference type="PROSITE" id="PS50893">
    <property type="entry name" value="ABC_TRANSPORTER_2"/>
    <property type="match status" value="2"/>
</dbReference>
<feature type="transmembrane region" description="Helical" evidence="11">
    <location>
        <begin position="692"/>
        <end position="722"/>
    </location>
</feature>
<feature type="domain" description="ABC transporter" evidence="12">
    <location>
        <begin position="383"/>
        <end position="619"/>
    </location>
</feature>
<comment type="caution">
    <text evidence="14">The sequence shown here is derived from an EMBL/GenBank/DDBJ whole genome shotgun (WGS) entry which is preliminary data.</text>
</comment>
<keyword evidence="4" id="KW-0677">Repeat</keyword>
<dbReference type="SMART" id="SM00382">
    <property type="entry name" value="AAA"/>
    <property type="match status" value="2"/>
</dbReference>
<feature type="transmembrane region" description="Helical" evidence="11">
    <location>
        <begin position="182"/>
        <end position="202"/>
    </location>
</feature>
<gene>
    <name evidence="14" type="ORF">ACMD2_17053</name>
</gene>
<dbReference type="Proteomes" id="UP000092600">
    <property type="component" value="Unassembled WGS sequence"/>
</dbReference>
<keyword evidence="9" id="KW-0325">Glycoprotein</keyword>
<keyword evidence="2" id="KW-0813">Transport</keyword>
<keyword evidence="7 11" id="KW-1133">Transmembrane helix</keyword>
<dbReference type="PROSITE" id="PS00211">
    <property type="entry name" value="ABC_TRANSPORTER_1"/>
    <property type="match status" value="1"/>
</dbReference>
<dbReference type="InterPro" id="IPR011527">
    <property type="entry name" value="ABC1_TM_dom"/>
</dbReference>
<feature type="compositionally biased region" description="Basic and acidic residues" evidence="10">
    <location>
        <begin position="662"/>
        <end position="671"/>
    </location>
</feature>
<evidence type="ECO:0000256" key="10">
    <source>
        <dbReference type="SAM" id="MobiDB-lite"/>
    </source>
</evidence>
<feature type="domain" description="ABC transmembrane type-1" evidence="13">
    <location>
        <begin position="693"/>
        <end position="980"/>
    </location>
</feature>
<dbReference type="Pfam" id="PF00664">
    <property type="entry name" value="ABC_membrane"/>
    <property type="match status" value="3"/>
</dbReference>
<feature type="transmembrane region" description="Helical" evidence="11">
    <location>
        <begin position="734"/>
        <end position="752"/>
    </location>
</feature>
<feature type="domain" description="ABC transmembrane type-1" evidence="13">
    <location>
        <begin position="37"/>
        <end position="348"/>
    </location>
</feature>
<evidence type="ECO:0000256" key="8">
    <source>
        <dbReference type="ARBA" id="ARBA00023136"/>
    </source>
</evidence>
<dbReference type="SUPFAM" id="SSF90123">
    <property type="entry name" value="ABC transporter transmembrane region"/>
    <property type="match status" value="2"/>
</dbReference>
<dbReference type="GO" id="GO:0016887">
    <property type="term" value="F:ATP hydrolysis activity"/>
    <property type="evidence" value="ECO:0007669"/>
    <property type="project" value="InterPro"/>
</dbReference>
<dbReference type="CDD" id="cd03249">
    <property type="entry name" value="ABC_MTABC3_MDL1_MDL2"/>
    <property type="match status" value="1"/>
</dbReference>
<feature type="transmembrane region" description="Helical" evidence="11">
    <location>
        <begin position="33"/>
        <end position="57"/>
    </location>
</feature>
<protein>
    <submittedName>
        <fullName evidence="14">Putative ABC transporter B family member 8</fullName>
    </submittedName>
</protein>
<dbReference type="FunFam" id="3.40.50.300:FF:001234">
    <property type="entry name" value="ABC multidrug transporter SitT"/>
    <property type="match status" value="1"/>
</dbReference>
<dbReference type="PANTHER" id="PTHR45136">
    <property type="entry name" value="ABC TRANSPORTER DOMAIN-CONTAINING PROTEIN"/>
    <property type="match status" value="1"/>
</dbReference>
<dbReference type="InterPro" id="IPR017871">
    <property type="entry name" value="ABC_transporter-like_CS"/>
</dbReference>
<evidence type="ECO:0000256" key="11">
    <source>
        <dbReference type="SAM" id="Phobius"/>
    </source>
</evidence>
<evidence type="ECO:0000259" key="13">
    <source>
        <dbReference type="PROSITE" id="PS50929"/>
    </source>
</evidence>
<comment type="similarity">
    <text evidence="1">Belongs to the ABC transporter superfamily. ABCB family. Multidrug resistance exporter (TC 3.A.1.201) subfamily.</text>
</comment>
<evidence type="ECO:0000256" key="1">
    <source>
        <dbReference type="ARBA" id="ARBA00007577"/>
    </source>
</evidence>
<dbReference type="FunFam" id="3.40.50.300:FF:000205">
    <property type="entry name" value="ABC transporter B family member 4"/>
    <property type="match status" value="1"/>
</dbReference>
<evidence type="ECO:0000259" key="12">
    <source>
        <dbReference type="PROSITE" id="PS50893"/>
    </source>
</evidence>
<keyword evidence="8 11" id="KW-0472">Membrane</keyword>
<evidence type="ECO:0000256" key="9">
    <source>
        <dbReference type="ARBA" id="ARBA00023180"/>
    </source>
</evidence>
<evidence type="ECO:0000256" key="6">
    <source>
        <dbReference type="ARBA" id="ARBA00022840"/>
    </source>
</evidence>
<dbReference type="GO" id="GO:0005524">
    <property type="term" value="F:ATP binding"/>
    <property type="evidence" value="ECO:0007669"/>
    <property type="project" value="UniProtKB-KW"/>
</dbReference>
<sequence length="1253" mass="136671">MEAEKKRGEDRETGNRCEGSLRGVFRFADRVDVLLMFLGTIGAVGDGCSTNCLLLFASNLMNSLGYGKAHQDEHLYFMHEIEKYCLYFVYVGLVVMVVAFMEGYCWSRTSERQVLRIRYMYLEAILKQEVGFFDSQEATTAEIINSISKDTSLIQEVLSEKLWNKSFKGLHILLLSSLRNNVPIFLVHSSVFISGLAFSTYFSWRLSLAAFPLLLLLVIPGLIYGRYLLFLSQKMRDEYAEANAIVAQALGAVKTVYSFTAERRIVGSYAAVLEKAIGLGVRQGTAKGLAVGFTGLSFAIWGFLAWYGSRLVMFHGESGGRIYAAGIAFVLGGLSLGMALPEVKHFTEASVAAARILDRINRVPKIDSSDPTGLVPSRIRGEIEFDSVRFAYPARPGSPVLNRFSLRVPAGRTVALVGPSGSGKSTVVGLVQRFYDADEGAVRIDGVDLRRLGIGWIRARMGLVSQDHALFGASVRENILLGKVGASAEEMYAAAMAANAHGFITQLPEGYDTKIGEGGALLSGGQKQRIAIARAVIKNPAILLLDEATSALDSESEKLVQNALDQASMGRTTLVVAHKLSTVKNADQIAVIDSGTIVEVGTHDELLARNSQYSRLAKLQKVSSSVDQDSEPFWPSSAARSSAGRPSVTKSSPISFPGSALSDERRPDKPISHSPPSFSRLLAMNSREWKQALIGGTAAVVYGSLQPIYAFAIGGMIAAFFLKDRDEMAAVIRRYALIFSSLSVISFVVNLLQHYNFAYMGEHLTRRIRVRVLEKILTFEPAWFDEEPNSSAALCSRLSNEASLVKTLVADRISLLVQTASGVAIAVTMGLAVAWKLALVMIAVQPSTVVFHYLKKIVLSNASHDLARAQHKSTQIAIEAVRNHRMVTSFGCSAEVLRLFEEAQEKPLKPARRMAWAAGVATGFSPCLSFLTWALDFWYGGKLAQSGQISAGDVFKTFFILVSTGKLIAEAGSMTSDLAKGTNAVAAIFEVLDRQTMTPRSSQVDHLSEKTTLQRRIQGRIEIKKVDFAYPSRPQCLVLREFNLEVKAGTSVGLVGRSGCGKSTVVGLIQRFYDVDRGVVRIDGVDVRELDIIWYRGFTALVSQEPVIFSGSVRDNIAFGKPEATENEIVEAAKAANAHEFISSLKDGYGTDCAVGGQKQRIAIARAIIRNPTILLLDEATSALDVQSERAVQEALDRIMVGRTTVVVAHRMNTIKGLDSIAFVGEGRVVEQGTYAQLMNKKGPFYNLATLQK</sequence>
<dbReference type="PANTHER" id="PTHR45136:SF2">
    <property type="entry name" value="ABC TRANSPORTER DOMAIN-CONTAINING PROTEIN"/>
    <property type="match status" value="1"/>
</dbReference>
<dbReference type="InterPro" id="IPR027417">
    <property type="entry name" value="P-loop_NTPase"/>
</dbReference>
<dbReference type="CDD" id="cd18577">
    <property type="entry name" value="ABC_6TM_Pgp_ABCB1_D1_like"/>
    <property type="match status" value="1"/>
</dbReference>
<evidence type="ECO:0000313" key="15">
    <source>
        <dbReference type="Proteomes" id="UP000092600"/>
    </source>
</evidence>
<keyword evidence="6" id="KW-0067">ATP-binding</keyword>
<proteinExistence type="inferred from homology"/>
<feature type="transmembrane region" description="Helical" evidence="11">
    <location>
        <begin position="87"/>
        <end position="106"/>
    </location>
</feature>